<protein>
    <recommendedName>
        <fullName evidence="4">Palmitoyltransferase</fullName>
    </recommendedName>
</protein>
<keyword evidence="1" id="KW-0472">Membrane</keyword>
<dbReference type="Ensembl" id="ENSSMRT00000014933.1">
    <property type="protein sequence ID" value="ENSSMRP00000012812.1"/>
    <property type="gene ID" value="ENSSMRG00000009996.1"/>
</dbReference>
<evidence type="ECO:0000256" key="1">
    <source>
        <dbReference type="SAM" id="Phobius"/>
    </source>
</evidence>
<reference evidence="2" key="2">
    <citation type="submission" date="2025-09" db="UniProtKB">
        <authorList>
            <consortium name="Ensembl"/>
        </authorList>
    </citation>
    <scope>IDENTIFICATION</scope>
</reference>
<evidence type="ECO:0008006" key="4">
    <source>
        <dbReference type="Google" id="ProtNLM"/>
    </source>
</evidence>
<dbReference type="OMA" id="CEVDVYV"/>
<organism evidence="2 3">
    <name type="scientific">Salvator merianae</name>
    <name type="common">Argentine black and white tegu</name>
    <name type="synonym">Tupinambis merianae</name>
    <dbReference type="NCBI Taxonomy" id="96440"/>
    <lineage>
        <taxon>Eukaryota</taxon>
        <taxon>Metazoa</taxon>
        <taxon>Chordata</taxon>
        <taxon>Craniata</taxon>
        <taxon>Vertebrata</taxon>
        <taxon>Euteleostomi</taxon>
        <taxon>Lepidosauria</taxon>
        <taxon>Squamata</taxon>
        <taxon>Bifurcata</taxon>
        <taxon>Unidentata</taxon>
        <taxon>Episquamata</taxon>
        <taxon>Laterata</taxon>
        <taxon>Teiioidea</taxon>
        <taxon>Teiidae</taxon>
        <taxon>Salvator</taxon>
    </lineage>
</organism>
<evidence type="ECO:0000313" key="2">
    <source>
        <dbReference type="Ensembl" id="ENSSMRP00000012812.1"/>
    </source>
</evidence>
<name>A0A8D0BY28_SALMN</name>
<keyword evidence="3" id="KW-1185">Reference proteome</keyword>
<feature type="transmembrane region" description="Helical" evidence="1">
    <location>
        <begin position="91"/>
        <end position="113"/>
    </location>
</feature>
<accession>A0A8D0BY28</accession>
<dbReference type="AlphaFoldDB" id="A0A8D0BY28"/>
<reference evidence="2" key="1">
    <citation type="submission" date="2025-08" db="UniProtKB">
        <authorList>
            <consortium name="Ensembl"/>
        </authorList>
    </citation>
    <scope>IDENTIFICATION</scope>
</reference>
<dbReference type="GeneTree" id="ENSGT00940000161608"/>
<sequence>MVHKEFQPPKLPIQIPPACRATGILSARICSTSPEWKHLKDLVVAPLHSRVNGWSLPLHANQLITLLLYSYMAIVSFGIYIPLLPKVWKSVAYAVISLLFGYHLIFHLIAITIDPADQNIMAEKDYGKPMPVFDRSKCKHVIQNQHCYLCEADV</sequence>
<feature type="transmembrane region" description="Helical" evidence="1">
    <location>
        <begin position="63"/>
        <end position="84"/>
    </location>
</feature>
<evidence type="ECO:0000313" key="3">
    <source>
        <dbReference type="Proteomes" id="UP000694421"/>
    </source>
</evidence>
<keyword evidence="1" id="KW-0812">Transmembrane</keyword>
<proteinExistence type="predicted"/>
<dbReference type="Proteomes" id="UP000694421">
    <property type="component" value="Unplaced"/>
</dbReference>
<keyword evidence="1" id="KW-1133">Transmembrane helix</keyword>